<comment type="caution">
    <text evidence="1">The sequence shown here is derived from an EMBL/GenBank/DDBJ whole genome shotgun (WGS) entry which is preliminary data.</text>
</comment>
<evidence type="ECO:0000313" key="1">
    <source>
        <dbReference type="EMBL" id="HAW76917.1"/>
    </source>
</evidence>
<evidence type="ECO:0000313" key="2">
    <source>
        <dbReference type="Proteomes" id="UP000263517"/>
    </source>
</evidence>
<dbReference type="Proteomes" id="UP000263517">
    <property type="component" value="Unassembled WGS sequence"/>
</dbReference>
<dbReference type="AlphaFoldDB" id="A0A350P6K0"/>
<gene>
    <name evidence="1" type="ORF">DCW74_14435</name>
</gene>
<feature type="non-terminal residue" evidence="1">
    <location>
        <position position="1"/>
    </location>
</feature>
<proteinExistence type="predicted"/>
<reference evidence="1 2" key="1">
    <citation type="journal article" date="2018" name="Nat. Biotechnol.">
        <title>A standardized bacterial taxonomy based on genome phylogeny substantially revises the tree of life.</title>
        <authorList>
            <person name="Parks D.H."/>
            <person name="Chuvochina M."/>
            <person name="Waite D.W."/>
            <person name="Rinke C."/>
            <person name="Skarshewski A."/>
            <person name="Chaumeil P.A."/>
            <person name="Hugenholtz P."/>
        </authorList>
    </citation>
    <scope>NUCLEOTIDE SEQUENCE [LARGE SCALE GENOMIC DNA]</scope>
    <source>
        <strain evidence="1">UBA11978</strain>
    </source>
</reference>
<accession>A0A350P6K0</accession>
<dbReference type="STRING" id="589873.EP12_15920"/>
<organism evidence="1 2">
    <name type="scientific">Alteromonas australica</name>
    <dbReference type="NCBI Taxonomy" id="589873"/>
    <lineage>
        <taxon>Bacteria</taxon>
        <taxon>Pseudomonadati</taxon>
        <taxon>Pseudomonadota</taxon>
        <taxon>Gammaproteobacteria</taxon>
        <taxon>Alteromonadales</taxon>
        <taxon>Alteromonadaceae</taxon>
        <taxon>Alteromonas/Salinimonas group</taxon>
        <taxon>Alteromonas</taxon>
    </lineage>
</organism>
<protein>
    <submittedName>
        <fullName evidence="1">Porin</fullName>
    </submittedName>
</protein>
<name>A0A350P6K0_9ALTE</name>
<dbReference type="EMBL" id="DNAN01000507">
    <property type="protein sequence ID" value="HAW76917.1"/>
    <property type="molecule type" value="Genomic_DNA"/>
</dbReference>
<sequence length="62" mass="6917">DAREADAESGLAAVGEVDNELSMLFVNYQMSPQFRLIGELQDYSSTVQDDYSAIVVGFQYDF</sequence>